<proteinExistence type="predicted"/>
<dbReference type="RefSeq" id="WP_118989950.1">
    <property type="nucleotide sequence ID" value="NZ_CP023434.1"/>
</dbReference>
<gene>
    <name evidence="1" type="ORF">CL176_02740</name>
</gene>
<evidence type="ECO:0000313" key="1">
    <source>
        <dbReference type="EMBL" id="AXY25029.1"/>
    </source>
</evidence>
<accession>A0A347WIX2</accession>
<organism evidence="1 2">
    <name type="scientific">Suicoccus acidiformans</name>
    <dbReference type="NCBI Taxonomy" id="2036206"/>
    <lineage>
        <taxon>Bacteria</taxon>
        <taxon>Bacillati</taxon>
        <taxon>Bacillota</taxon>
        <taxon>Bacilli</taxon>
        <taxon>Lactobacillales</taxon>
        <taxon>Aerococcaceae</taxon>
        <taxon>Suicoccus</taxon>
    </lineage>
</organism>
<evidence type="ECO:0008006" key="3">
    <source>
        <dbReference type="Google" id="ProtNLM"/>
    </source>
</evidence>
<dbReference type="KEGG" id="abae:CL176_02740"/>
<dbReference type="AlphaFoldDB" id="A0A347WIX2"/>
<protein>
    <recommendedName>
        <fullName evidence="3">V-type ATP synthase subunit E</fullName>
    </recommendedName>
</protein>
<keyword evidence="2" id="KW-1185">Reference proteome</keyword>
<reference evidence="1 2" key="1">
    <citation type="submission" date="2017-09" db="EMBL/GenBank/DDBJ databases">
        <title>Complete genome sequence of Oxytococcus suis strain ZY16052.</title>
        <authorList>
            <person name="Li F."/>
        </authorList>
    </citation>
    <scope>NUCLEOTIDE SEQUENCE [LARGE SCALE GENOMIC DNA]</scope>
    <source>
        <strain evidence="1 2">ZY16052</strain>
    </source>
</reference>
<dbReference type="Proteomes" id="UP000263232">
    <property type="component" value="Chromosome"/>
</dbReference>
<evidence type="ECO:0000313" key="2">
    <source>
        <dbReference type="Proteomes" id="UP000263232"/>
    </source>
</evidence>
<name>A0A347WIX2_9LACT</name>
<dbReference type="EMBL" id="CP023434">
    <property type="protein sequence ID" value="AXY25029.1"/>
    <property type="molecule type" value="Genomic_DNA"/>
</dbReference>
<dbReference type="OrthoDB" id="2139645at2"/>
<sequence>MTSLDTLIQNVMDQELTEIEKELESFKERLATDVIRQKATLDEEFLVEKQRMEQTAEEKHKIQMTNLSLKGRDARLQTQQRLLKCYEAAVKQAMQEVPADHVEAFIEYIYQNTDIEANSELVLGELTQAQLGTNYHAPLPLSADTLQGVAGFVIRSGSVEYDYTFNQLVLDTSRELQLLLRQEMQASQE</sequence>